<dbReference type="Proteomes" id="UP001206067">
    <property type="component" value="Unassembled WGS sequence"/>
</dbReference>
<reference evidence="1 2" key="1">
    <citation type="submission" date="2022-08" db="EMBL/GenBank/DDBJ databases">
        <title>Polyphasic taxonomy analysis of Qipengyuania sp.RS5-5.</title>
        <authorList>
            <person name="Xamxidin M."/>
            <person name="Wu M."/>
        </authorList>
    </citation>
    <scope>NUCLEOTIDE SEQUENCE [LARGE SCALE GENOMIC DNA]</scope>
    <source>
        <strain evidence="1 2">RS5-5</strain>
    </source>
</reference>
<evidence type="ECO:0000313" key="1">
    <source>
        <dbReference type="EMBL" id="MCR2833491.1"/>
    </source>
</evidence>
<name>A0ABT1XRD1_9SPHN</name>
<evidence type="ECO:0000313" key="2">
    <source>
        <dbReference type="Proteomes" id="UP001206067"/>
    </source>
</evidence>
<organism evidence="1 2">
    <name type="scientific">Parerythrobacter lacustris</name>
    <dbReference type="NCBI Taxonomy" id="2969984"/>
    <lineage>
        <taxon>Bacteria</taxon>
        <taxon>Pseudomonadati</taxon>
        <taxon>Pseudomonadota</taxon>
        <taxon>Alphaproteobacteria</taxon>
        <taxon>Sphingomonadales</taxon>
        <taxon>Erythrobacteraceae</taxon>
        <taxon>Parerythrobacter</taxon>
    </lineage>
</organism>
<proteinExistence type="predicted"/>
<comment type="caution">
    <text evidence="1">The sequence shown here is derived from an EMBL/GenBank/DDBJ whole genome shotgun (WGS) entry which is preliminary data.</text>
</comment>
<dbReference type="EMBL" id="JANKHH010000003">
    <property type="protein sequence ID" value="MCR2833491.1"/>
    <property type="molecule type" value="Genomic_DNA"/>
</dbReference>
<gene>
    <name evidence="1" type="ORF">NSO95_06010</name>
</gene>
<sequence length="293" mass="33392">MLAEIAAKVLMFLGTKKGCSAVAVIDVFFDASEMNGYTSVAGLIFRKKHLRTFERGWSAMLRKYGLSHFHMTDCNAAQGEFRGWCREKRDACAREAIDLLVSYPLKGIAFTIKNQDFDEVITSEGLMPNAVTLGVWASLFAVRSWADNSDSEARISYFFESGDEEQRSVNNLLNSIAEDPVRRSNARYRRHAFVSKISSFAAQASDILAWHAAKYAPRRETGERMRGDFNAIVTKLSVSDDYHDRNWLMQLLEISRKHAGEDGNRLAQTAFLYNRSNARQMERKFLEIWTEAR</sequence>
<evidence type="ECO:0008006" key="3">
    <source>
        <dbReference type="Google" id="ProtNLM"/>
    </source>
</evidence>
<protein>
    <recommendedName>
        <fullName evidence="3">DUF3800 domain-containing protein</fullName>
    </recommendedName>
</protein>
<dbReference type="RefSeq" id="WP_257595256.1">
    <property type="nucleotide sequence ID" value="NZ_JANKHH010000003.1"/>
</dbReference>
<accession>A0ABT1XRD1</accession>
<keyword evidence="2" id="KW-1185">Reference proteome</keyword>